<evidence type="ECO:0000256" key="1">
    <source>
        <dbReference type="SAM" id="MobiDB-lite"/>
    </source>
</evidence>
<feature type="compositionally biased region" description="Basic and acidic residues" evidence="1">
    <location>
        <begin position="82"/>
        <end position="95"/>
    </location>
</feature>
<evidence type="ECO:0000313" key="3">
    <source>
        <dbReference type="Proteomes" id="UP000729402"/>
    </source>
</evidence>
<dbReference type="EMBL" id="JAAALK010000080">
    <property type="protein sequence ID" value="KAG8094826.1"/>
    <property type="molecule type" value="Genomic_DNA"/>
</dbReference>
<accession>A0A8J6BVN9</accession>
<protein>
    <submittedName>
        <fullName evidence="2">Uncharacterized protein</fullName>
    </submittedName>
</protein>
<evidence type="ECO:0000313" key="2">
    <source>
        <dbReference type="EMBL" id="KAG8094826.1"/>
    </source>
</evidence>
<gene>
    <name evidence="2" type="ORF">GUJ93_ZPchr0012g18771</name>
</gene>
<feature type="region of interest" description="Disordered" evidence="1">
    <location>
        <begin position="75"/>
        <end position="95"/>
    </location>
</feature>
<reference evidence="2" key="2">
    <citation type="submission" date="2021-02" db="EMBL/GenBank/DDBJ databases">
        <authorList>
            <person name="Kimball J.A."/>
            <person name="Haas M.W."/>
            <person name="Macchietto M."/>
            <person name="Kono T."/>
            <person name="Duquette J."/>
            <person name="Shao M."/>
        </authorList>
    </citation>
    <scope>NUCLEOTIDE SEQUENCE</scope>
    <source>
        <tissue evidence="2">Fresh leaf tissue</tissue>
    </source>
</reference>
<comment type="caution">
    <text evidence="2">The sequence shown here is derived from an EMBL/GenBank/DDBJ whole genome shotgun (WGS) entry which is preliminary data.</text>
</comment>
<name>A0A8J6BVN9_ZIZPA</name>
<dbReference type="Proteomes" id="UP000729402">
    <property type="component" value="Unassembled WGS sequence"/>
</dbReference>
<sequence>MQRDDTILHSYQDVALVLEHSVRVRHPMLPPHEEVGCDADLAQRGQAQRRSSVERLGAARPYVSKARATLGLAQGVAGSSAKAKEGKREERRGEEVATGLLELERTVEAFMLKESGVGERV</sequence>
<reference evidence="2" key="1">
    <citation type="journal article" date="2021" name="bioRxiv">
        <title>Whole Genome Assembly and Annotation of Northern Wild Rice, Zizania palustris L., Supports a Whole Genome Duplication in the Zizania Genus.</title>
        <authorList>
            <person name="Haas M."/>
            <person name="Kono T."/>
            <person name="Macchietto M."/>
            <person name="Millas R."/>
            <person name="McGilp L."/>
            <person name="Shao M."/>
            <person name="Duquette J."/>
            <person name="Hirsch C.N."/>
            <person name="Kimball J."/>
        </authorList>
    </citation>
    <scope>NUCLEOTIDE SEQUENCE</scope>
    <source>
        <tissue evidence="2">Fresh leaf tissue</tissue>
    </source>
</reference>
<organism evidence="2 3">
    <name type="scientific">Zizania palustris</name>
    <name type="common">Northern wild rice</name>
    <dbReference type="NCBI Taxonomy" id="103762"/>
    <lineage>
        <taxon>Eukaryota</taxon>
        <taxon>Viridiplantae</taxon>
        <taxon>Streptophyta</taxon>
        <taxon>Embryophyta</taxon>
        <taxon>Tracheophyta</taxon>
        <taxon>Spermatophyta</taxon>
        <taxon>Magnoliopsida</taxon>
        <taxon>Liliopsida</taxon>
        <taxon>Poales</taxon>
        <taxon>Poaceae</taxon>
        <taxon>BOP clade</taxon>
        <taxon>Oryzoideae</taxon>
        <taxon>Oryzeae</taxon>
        <taxon>Zizaniinae</taxon>
        <taxon>Zizania</taxon>
    </lineage>
</organism>
<proteinExistence type="predicted"/>
<dbReference type="AlphaFoldDB" id="A0A8J6BVN9"/>
<keyword evidence="3" id="KW-1185">Reference proteome</keyword>